<dbReference type="NCBIfam" id="TIGR03830">
    <property type="entry name" value="CxxCG_CxxCG_HTH"/>
    <property type="match status" value="1"/>
</dbReference>
<dbReference type="InterPro" id="IPR032758">
    <property type="entry name" value="MqsA/HigA-2"/>
</dbReference>
<evidence type="ECO:0000259" key="1">
    <source>
        <dbReference type="PROSITE" id="PS50943"/>
    </source>
</evidence>
<dbReference type="Proteomes" id="UP000218890">
    <property type="component" value="Chromosome"/>
</dbReference>
<dbReference type="EMBL" id="AP017372">
    <property type="protein sequence ID" value="BBE10973.1"/>
    <property type="molecule type" value="Genomic_DNA"/>
</dbReference>
<dbReference type="InterPro" id="IPR001387">
    <property type="entry name" value="Cro/C1-type_HTH"/>
</dbReference>
<accession>A0A2Z6EZB6</accession>
<proteinExistence type="predicted"/>
<evidence type="ECO:0000313" key="2">
    <source>
        <dbReference type="EMBL" id="BBE10973.1"/>
    </source>
</evidence>
<dbReference type="RefSeq" id="WP_096407634.1">
    <property type="nucleotide sequence ID" value="NZ_AP017372.2"/>
</dbReference>
<dbReference type="AlphaFoldDB" id="A0A2Z6EZB6"/>
<dbReference type="Gene3D" id="1.10.260.40">
    <property type="entry name" value="lambda repressor-like DNA-binding domains"/>
    <property type="match status" value="1"/>
</dbReference>
<sequence length="181" mass="20495">MSALNCPVCNSAEVEISRVERDNGLGLESIRLVNVPFLECRRCGEGFEEFPAYRRLIRQAVELLCQLDARLNGQEIAFVRHALNRSQQELAGLLGVHTVTLSRWEIGHSEVPAPADRLLRALAFEHFGRKRPAELSTAPQHRRRQRPITLDVEQLHGETYTYETPHTFGGTNHAWVMSNDG</sequence>
<dbReference type="CDD" id="cd00093">
    <property type="entry name" value="HTH_XRE"/>
    <property type="match status" value="1"/>
</dbReference>
<organism evidence="2 3">
    <name type="scientific">Halorhodospira halochloris</name>
    <name type="common">Ectothiorhodospira halochloris</name>
    <dbReference type="NCBI Taxonomy" id="1052"/>
    <lineage>
        <taxon>Bacteria</taxon>
        <taxon>Pseudomonadati</taxon>
        <taxon>Pseudomonadota</taxon>
        <taxon>Gammaproteobacteria</taxon>
        <taxon>Chromatiales</taxon>
        <taxon>Ectothiorhodospiraceae</taxon>
        <taxon>Halorhodospira</taxon>
    </lineage>
</organism>
<evidence type="ECO:0000313" key="3">
    <source>
        <dbReference type="Proteomes" id="UP000218890"/>
    </source>
</evidence>
<dbReference type="KEGG" id="hhk:HH1059_03810"/>
<dbReference type="InterPro" id="IPR022453">
    <property type="entry name" value="Znf_MqsA-type"/>
</dbReference>
<keyword evidence="3" id="KW-1185">Reference proteome</keyword>
<dbReference type="SUPFAM" id="SSF47413">
    <property type="entry name" value="lambda repressor-like DNA-binding domains"/>
    <property type="match status" value="1"/>
</dbReference>
<name>A0A2Z6EZB6_HALHR</name>
<dbReference type="InterPro" id="IPR022452">
    <property type="entry name" value="MqsA"/>
</dbReference>
<dbReference type="InterPro" id="IPR010982">
    <property type="entry name" value="Lambda_DNA-bd_dom_sf"/>
</dbReference>
<dbReference type="PROSITE" id="PS50943">
    <property type="entry name" value="HTH_CROC1"/>
    <property type="match status" value="1"/>
</dbReference>
<protein>
    <recommendedName>
        <fullName evidence="1">HTH cro/C1-type domain-containing protein</fullName>
    </recommendedName>
</protein>
<dbReference type="Pfam" id="PF15731">
    <property type="entry name" value="MqsA_antitoxin"/>
    <property type="match status" value="1"/>
</dbReference>
<dbReference type="NCBIfam" id="TIGR03831">
    <property type="entry name" value="YgiT_finger"/>
    <property type="match status" value="1"/>
</dbReference>
<dbReference type="GO" id="GO:0003677">
    <property type="term" value="F:DNA binding"/>
    <property type="evidence" value="ECO:0007669"/>
    <property type="project" value="InterPro"/>
</dbReference>
<gene>
    <name evidence="2" type="ORF">HH1059_03810</name>
</gene>
<dbReference type="OrthoDB" id="7365244at2"/>
<reference evidence="2" key="1">
    <citation type="submission" date="2016-02" db="EMBL/GenBank/DDBJ databases">
        <title>Halorhodospira halochloris DSM-1059 complete genome, version 2.</title>
        <authorList>
            <person name="Tsukatani Y."/>
        </authorList>
    </citation>
    <scope>NUCLEOTIDE SEQUENCE</scope>
    <source>
        <strain evidence="2">DSM 1059</strain>
    </source>
</reference>
<feature type="domain" description="HTH cro/C1-type" evidence="1">
    <location>
        <begin position="76"/>
        <end position="110"/>
    </location>
</feature>